<feature type="region of interest" description="Disordered" evidence="1">
    <location>
        <begin position="261"/>
        <end position="292"/>
    </location>
</feature>
<dbReference type="Proteomes" id="UP000179807">
    <property type="component" value="Unassembled WGS sequence"/>
</dbReference>
<comment type="caution">
    <text evidence="2">The sequence shown here is derived from an EMBL/GenBank/DDBJ whole genome shotgun (WGS) entry which is preliminary data.</text>
</comment>
<dbReference type="VEuPathDB" id="TrichDB:TRFO_08991"/>
<dbReference type="EMBL" id="MLAK01001071">
    <property type="protein sequence ID" value="OHS98149.1"/>
    <property type="molecule type" value="Genomic_DNA"/>
</dbReference>
<dbReference type="GeneID" id="94829323"/>
<evidence type="ECO:0000313" key="2">
    <source>
        <dbReference type="EMBL" id="OHS98149.1"/>
    </source>
</evidence>
<feature type="compositionally biased region" description="Polar residues" evidence="1">
    <location>
        <begin position="50"/>
        <end position="68"/>
    </location>
</feature>
<name>A0A1J4JKR3_9EUKA</name>
<keyword evidence="3" id="KW-1185">Reference proteome</keyword>
<feature type="compositionally biased region" description="Basic and acidic residues" evidence="1">
    <location>
        <begin position="80"/>
        <end position="98"/>
    </location>
</feature>
<feature type="region of interest" description="Disordered" evidence="1">
    <location>
        <begin position="47"/>
        <end position="68"/>
    </location>
</feature>
<organism evidence="2 3">
    <name type="scientific">Tritrichomonas foetus</name>
    <dbReference type="NCBI Taxonomy" id="1144522"/>
    <lineage>
        <taxon>Eukaryota</taxon>
        <taxon>Metamonada</taxon>
        <taxon>Parabasalia</taxon>
        <taxon>Tritrichomonadida</taxon>
        <taxon>Tritrichomonadidae</taxon>
        <taxon>Tritrichomonas</taxon>
    </lineage>
</organism>
<reference evidence="2" key="1">
    <citation type="submission" date="2016-10" db="EMBL/GenBank/DDBJ databases">
        <authorList>
            <person name="Benchimol M."/>
            <person name="Almeida L.G."/>
            <person name="Vasconcelos A.T."/>
            <person name="Perreira-Neves A."/>
            <person name="Rosa I.A."/>
            <person name="Tasca T."/>
            <person name="Bogo M.R."/>
            <person name="de Souza W."/>
        </authorList>
    </citation>
    <scope>NUCLEOTIDE SEQUENCE [LARGE SCALE GENOMIC DNA]</scope>
    <source>
        <strain evidence="2">K</strain>
    </source>
</reference>
<accession>A0A1J4JKR3</accession>
<gene>
    <name evidence="2" type="ORF">TRFO_08991</name>
</gene>
<evidence type="ECO:0000313" key="3">
    <source>
        <dbReference type="Proteomes" id="UP000179807"/>
    </source>
</evidence>
<evidence type="ECO:0000256" key="1">
    <source>
        <dbReference type="SAM" id="MobiDB-lite"/>
    </source>
</evidence>
<sequence length="292" mass="33868">MNASATFKDPPEPSEVVQHVDVPELNLLLCGCHPDIYSARPHQRSLFIPGNTQSSTALDESHGSQTARANPHFALYSTTLKDETPPGEIPKTERSENYYKKKQYQTSQFFSRLRQDEEFTKQMSDKLDAYRDCARVKKLVQSQDYEQHYYAPLQYRIKEQFSLKNYKNYLNEKERLIKSMDENPVPIRSPRKLPPIATIRISTNGLRDTTTKYIEHQREEEKLTRFIKKANGETFCEQKVPPINTLDYHMFEVQKETRFAFGNDPEHGNKSGRRVFEGTGTSRVGGEIDMFS</sequence>
<protein>
    <submittedName>
        <fullName evidence="2">Uncharacterized protein</fullName>
    </submittedName>
</protein>
<dbReference type="AlphaFoldDB" id="A0A1J4JKR3"/>
<proteinExistence type="predicted"/>
<dbReference type="OrthoDB" id="10572460at2759"/>
<dbReference type="RefSeq" id="XP_068351286.1">
    <property type="nucleotide sequence ID" value="XM_068494619.1"/>
</dbReference>
<feature type="region of interest" description="Disordered" evidence="1">
    <location>
        <begin position="79"/>
        <end position="98"/>
    </location>
</feature>